<dbReference type="InterPro" id="IPR009241">
    <property type="entry name" value="HigB-like"/>
</dbReference>
<dbReference type="SUPFAM" id="SSF143011">
    <property type="entry name" value="RelE-like"/>
    <property type="match status" value="1"/>
</dbReference>
<dbReference type="InterPro" id="IPR035093">
    <property type="entry name" value="RelE/ParE_toxin_dom_sf"/>
</dbReference>
<dbReference type="EMBL" id="MFBQ01000037">
    <property type="protein sequence ID" value="OGE04087.1"/>
    <property type="molecule type" value="Genomic_DNA"/>
</dbReference>
<gene>
    <name evidence="1" type="ORF">A3B51_00385</name>
</gene>
<proteinExistence type="predicted"/>
<organism evidence="1 2">
    <name type="scientific">Candidatus Curtissbacteria bacterium RIFCSPLOWO2_01_FULL_41_18</name>
    <dbReference type="NCBI Taxonomy" id="1797727"/>
    <lineage>
        <taxon>Bacteria</taxon>
        <taxon>Candidatus Curtissiibacteriota</taxon>
    </lineage>
</organism>
<dbReference type="Pfam" id="PF05973">
    <property type="entry name" value="Gp49"/>
    <property type="match status" value="1"/>
</dbReference>
<reference evidence="1 2" key="1">
    <citation type="journal article" date="2016" name="Nat. Commun.">
        <title>Thousands of microbial genomes shed light on interconnected biogeochemical processes in an aquifer system.</title>
        <authorList>
            <person name="Anantharaman K."/>
            <person name="Brown C.T."/>
            <person name="Hug L.A."/>
            <person name="Sharon I."/>
            <person name="Castelle C.J."/>
            <person name="Probst A.J."/>
            <person name="Thomas B.C."/>
            <person name="Singh A."/>
            <person name="Wilkins M.J."/>
            <person name="Karaoz U."/>
            <person name="Brodie E.L."/>
            <person name="Williams K.H."/>
            <person name="Hubbard S.S."/>
            <person name="Banfield J.F."/>
        </authorList>
    </citation>
    <scope>NUCLEOTIDE SEQUENCE [LARGE SCALE GENOMIC DNA]</scope>
</reference>
<name>A0A1F5HIX6_9BACT</name>
<dbReference type="AlphaFoldDB" id="A0A1F5HIX6"/>
<accession>A0A1F5HIX6</accession>
<evidence type="ECO:0008006" key="3">
    <source>
        <dbReference type="Google" id="ProtNLM"/>
    </source>
</evidence>
<dbReference type="STRING" id="1797727.A3B51_00385"/>
<evidence type="ECO:0000313" key="2">
    <source>
        <dbReference type="Proteomes" id="UP000176780"/>
    </source>
</evidence>
<sequence length="118" mass="13774">MDEKWKIEYYKTINKKSPIKEFVDGLDVKAQNKIFEVLDLLKEFGMSLGMPHSKKVTGTSLWELRILGGDNIRIFYIAKTGKTFLLLHGFQKKKQKTDKKEIRVALDRFSDYGSRTQN</sequence>
<comment type="caution">
    <text evidence="1">The sequence shown here is derived from an EMBL/GenBank/DDBJ whole genome shotgun (WGS) entry which is preliminary data.</text>
</comment>
<protein>
    <recommendedName>
        <fullName evidence="3">Addiction module toxin RelE</fullName>
    </recommendedName>
</protein>
<dbReference type="Proteomes" id="UP000176780">
    <property type="component" value="Unassembled WGS sequence"/>
</dbReference>
<evidence type="ECO:0000313" key="1">
    <source>
        <dbReference type="EMBL" id="OGE04087.1"/>
    </source>
</evidence>